<evidence type="ECO:0000259" key="2">
    <source>
        <dbReference type="Pfam" id="PF01968"/>
    </source>
</evidence>
<dbReference type="GO" id="GO:0017168">
    <property type="term" value="F:5-oxoprolinase (ATP-hydrolyzing) activity"/>
    <property type="evidence" value="ECO:0007669"/>
    <property type="project" value="TreeGrafter"/>
</dbReference>
<evidence type="ECO:0008006" key="7">
    <source>
        <dbReference type="Google" id="ProtNLM"/>
    </source>
</evidence>
<name>V3ZIU2_LOTGI</name>
<proteinExistence type="inferred from homology"/>
<evidence type="ECO:0000259" key="3">
    <source>
        <dbReference type="Pfam" id="PF02538"/>
    </source>
</evidence>
<dbReference type="PANTHER" id="PTHR11365:SF2">
    <property type="entry name" value="5-OXOPROLINASE"/>
    <property type="match status" value="1"/>
</dbReference>
<dbReference type="InterPro" id="IPR045079">
    <property type="entry name" value="Oxoprolinase-like"/>
</dbReference>
<dbReference type="OrthoDB" id="3643at2759"/>
<dbReference type="Pfam" id="PF05378">
    <property type="entry name" value="Hydant_A_N"/>
    <property type="match status" value="1"/>
</dbReference>
<dbReference type="GO" id="GO:0005829">
    <property type="term" value="C:cytosol"/>
    <property type="evidence" value="ECO:0007669"/>
    <property type="project" value="TreeGrafter"/>
</dbReference>
<keyword evidence="6" id="KW-1185">Reference proteome</keyword>
<evidence type="ECO:0000259" key="4">
    <source>
        <dbReference type="Pfam" id="PF05378"/>
    </source>
</evidence>
<feature type="domain" description="Hydantoinase B/oxoprolinase" evidence="3">
    <location>
        <begin position="827"/>
        <end position="898"/>
    </location>
</feature>
<evidence type="ECO:0000313" key="5">
    <source>
        <dbReference type="EMBL" id="ESO82255.1"/>
    </source>
</evidence>
<dbReference type="OMA" id="RREFNFN"/>
<dbReference type="Proteomes" id="UP000030746">
    <property type="component" value="Unassembled WGS sequence"/>
</dbReference>
<dbReference type="HOGENOM" id="CLU_002157_1_3_1"/>
<dbReference type="KEGG" id="lgi:LOTGIDRAFT_170168"/>
<feature type="domain" description="Hydantoinase/oxoprolinase N-terminal" evidence="4">
    <location>
        <begin position="7"/>
        <end position="229"/>
    </location>
</feature>
<dbReference type="InterPro" id="IPR002821">
    <property type="entry name" value="Hydantoinase_A"/>
</dbReference>
<evidence type="ECO:0000313" key="6">
    <source>
        <dbReference type="Proteomes" id="UP000030746"/>
    </source>
</evidence>
<dbReference type="InterPro" id="IPR008040">
    <property type="entry name" value="Hydant_A_N"/>
</dbReference>
<dbReference type="PANTHER" id="PTHR11365">
    <property type="entry name" value="5-OXOPROLINASE RELATED"/>
    <property type="match status" value="1"/>
</dbReference>
<dbReference type="Pfam" id="PF01968">
    <property type="entry name" value="Hydantoinase_A"/>
    <property type="match status" value="1"/>
</dbReference>
<gene>
    <name evidence="5" type="ORF">LOTGIDRAFT_170168</name>
</gene>
<protein>
    <recommendedName>
        <fullName evidence="7">5-oxoprolinase</fullName>
    </recommendedName>
</protein>
<reference evidence="5 6" key="1">
    <citation type="journal article" date="2013" name="Nature">
        <title>Insights into bilaterian evolution from three spiralian genomes.</title>
        <authorList>
            <person name="Simakov O."/>
            <person name="Marletaz F."/>
            <person name="Cho S.J."/>
            <person name="Edsinger-Gonzales E."/>
            <person name="Havlak P."/>
            <person name="Hellsten U."/>
            <person name="Kuo D.H."/>
            <person name="Larsson T."/>
            <person name="Lv J."/>
            <person name="Arendt D."/>
            <person name="Savage R."/>
            <person name="Osoegawa K."/>
            <person name="de Jong P."/>
            <person name="Grimwood J."/>
            <person name="Chapman J.A."/>
            <person name="Shapiro H."/>
            <person name="Aerts A."/>
            <person name="Otillar R.P."/>
            <person name="Terry A.Y."/>
            <person name="Boore J.L."/>
            <person name="Grigoriev I.V."/>
            <person name="Lindberg D.R."/>
            <person name="Seaver E.C."/>
            <person name="Weisblat D.A."/>
            <person name="Putnam N.H."/>
            <person name="Rokhsar D.S."/>
        </authorList>
    </citation>
    <scope>NUCLEOTIDE SEQUENCE [LARGE SCALE GENOMIC DNA]</scope>
</reference>
<evidence type="ECO:0000256" key="1">
    <source>
        <dbReference type="ARBA" id="ARBA00010403"/>
    </source>
</evidence>
<feature type="domain" description="Hydantoinase A/oxoprolinase" evidence="2">
    <location>
        <begin position="248"/>
        <end position="549"/>
    </location>
</feature>
<dbReference type="InterPro" id="IPR003692">
    <property type="entry name" value="Hydantoinase_B"/>
</dbReference>
<dbReference type="GO" id="GO:0006749">
    <property type="term" value="P:glutathione metabolic process"/>
    <property type="evidence" value="ECO:0007669"/>
    <property type="project" value="TreeGrafter"/>
</dbReference>
<dbReference type="EMBL" id="KB203969">
    <property type="protein sequence ID" value="ESO82255.1"/>
    <property type="molecule type" value="Genomic_DNA"/>
</dbReference>
<dbReference type="RefSeq" id="XP_009067053.1">
    <property type="nucleotide sequence ID" value="XM_009068805.1"/>
</dbReference>
<dbReference type="GeneID" id="20241337"/>
<accession>V3ZIU2</accession>
<sequence>MTGKFQFAIDRGGTFTDVWAKCPDGQVVVTKLLSVDPGNYQDAPREGIRRILEQALFNQANIRTVFIMIQTKGIGMPAKEAIDTSDIEWIRMGTTVATNSLLERKGERMALAITKGFRDLLHIGNQARPNIFDLEIITPEELYEDIIEVNERVVLKQDRCEINKPNVKTVTGKTQEQLEVWQTVDEELLRKDLKTTLEKGITSLAVALLHSYTFSDHEVEVGRIAREMGFKHVSLSSDIMPMIRIVPRGFTACADAYLTPCIHQYVKGFSSGFKDGLKDTKVLFMQSDGGLTPVDKFNGSRAILSGPAGGVVGYALTTYNNETKQPVIGFDMGGTSTDVSRYDGQYEHVFETTTAGVTIQAPQLDINTVAAGGGSRLFFRSGMFVVGPESASAHPGPVCYRKGGPLTITDANLCLGRILPEYFPAIFGENENEPLDKAASLKAFQQLILEVNEFLSGQPESSSQRSMTLEEVAMGFIEVANETMCRPIRALTQAKGYDTSRHVLACFGGAGGQHACAIARSLGMSQVFVHRYAGILSAYGMALADVVHETQEPCSKTYQQAEYNFIDSRIGELDKRCREELITQGFSENTIQTEIFLHLRYDRTDCALMVNADSFPPSSKTSRYGDFRSAFLQRYKTEFGFIIEDRKIMVDDIRVRGVGKSSAASNINIPSSSETPSPEKIVKCTILIEPTCIATITSTGDIIIKVRFLGLFTVTTTGDINIKVRFLGLFTITSTGDINIKVRFLGLFTVTTTGDINIKVRFLGLFTVTTTGDIHIKVRFLGLFTVTTTGDIIIKVRFLGLFTVTSTGDINIKIGSGTVKTVGEELDAIQLSIFSHRFMSIAEQMGRVLQRTAISTNIKERLDFSCALFGDDGGLVANAPHIPVHLGAMQETVQYQVSGLKYLF</sequence>
<organism evidence="5 6">
    <name type="scientific">Lottia gigantea</name>
    <name type="common">Giant owl limpet</name>
    <dbReference type="NCBI Taxonomy" id="225164"/>
    <lineage>
        <taxon>Eukaryota</taxon>
        <taxon>Metazoa</taxon>
        <taxon>Spiralia</taxon>
        <taxon>Lophotrochozoa</taxon>
        <taxon>Mollusca</taxon>
        <taxon>Gastropoda</taxon>
        <taxon>Patellogastropoda</taxon>
        <taxon>Lottioidea</taxon>
        <taxon>Lottiidae</taxon>
        <taxon>Lottia</taxon>
    </lineage>
</organism>
<dbReference type="Pfam" id="PF02538">
    <property type="entry name" value="Hydantoinase_B"/>
    <property type="match status" value="1"/>
</dbReference>
<dbReference type="CTD" id="20241337"/>
<dbReference type="STRING" id="225164.V3ZIU2"/>
<dbReference type="AlphaFoldDB" id="V3ZIU2"/>
<comment type="similarity">
    <text evidence="1">Belongs to the oxoprolinase family.</text>
</comment>